<dbReference type="AlphaFoldDB" id="A0A0G4M6E8"/>
<sequence>MIQITEIPNQPSAIHRNTSHARGVDPTRPHVLVLAACAIIFYRLALHPLARVPGPKLAAISNVWHALHVRDGRMFALGKTLHKKYGPVVRVGPNEVWFDSKDAFKSIYRAGSGYEKSEFYCEAFIGID</sequence>
<protein>
    <recommendedName>
        <fullName evidence="8">Cytochrome P450</fullName>
    </recommendedName>
</protein>
<evidence type="ECO:0000313" key="6">
    <source>
        <dbReference type="EMBL" id="CRK29863.1"/>
    </source>
</evidence>
<dbReference type="InterPro" id="IPR050121">
    <property type="entry name" value="Cytochrome_P450_monoxygenase"/>
</dbReference>
<reference evidence="7" key="1">
    <citation type="submission" date="2015-05" db="EMBL/GenBank/DDBJ databases">
        <authorList>
            <person name="Fogelqvist Johan"/>
        </authorList>
    </citation>
    <scope>NUCLEOTIDE SEQUENCE [LARGE SCALE GENOMIC DNA]</scope>
</reference>
<name>A0A0G4M6E8_VERLO</name>
<dbReference type="GO" id="GO:0020037">
    <property type="term" value="F:heme binding"/>
    <property type="evidence" value="ECO:0007669"/>
    <property type="project" value="InterPro"/>
</dbReference>
<evidence type="ECO:0000256" key="1">
    <source>
        <dbReference type="ARBA" id="ARBA00001971"/>
    </source>
</evidence>
<evidence type="ECO:0000256" key="4">
    <source>
        <dbReference type="ARBA" id="ARBA00022723"/>
    </source>
</evidence>
<dbReference type="Gene3D" id="1.10.630.10">
    <property type="entry name" value="Cytochrome P450"/>
    <property type="match status" value="1"/>
</dbReference>
<accession>A0A0G4M6E8</accession>
<evidence type="ECO:0000256" key="3">
    <source>
        <dbReference type="ARBA" id="ARBA00022617"/>
    </source>
</evidence>
<proteinExistence type="inferred from homology"/>
<dbReference type="PANTHER" id="PTHR24305">
    <property type="entry name" value="CYTOCHROME P450"/>
    <property type="match status" value="1"/>
</dbReference>
<comment type="similarity">
    <text evidence="2">Belongs to the cytochrome P450 family.</text>
</comment>
<keyword evidence="4" id="KW-0479">Metal-binding</keyword>
<gene>
    <name evidence="6" type="ORF">BN1723_014292</name>
</gene>
<organism evidence="6 7">
    <name type="scientific">Verticillium longisporum</name>
    <name type="common">Verticillium dahliae var. longisporum</name>
    <dbReference type="NCBI Taxonomy" id="100787"/>
    <lineage>
        <taxon>Eukaryota</taxon>
        <taxon>Fungi</taxon>
        <taxon>Dikarya</taxon>
        <taxon>Ascomycota</taxon>
        <taxon>Pezizomycotina</taxon>
        <taxon>Sordariomycetes</taxon>
        <taxon>Hypocreomycetidae</taxon>
        <taxon>Glomerellales</taxon>
        <taxon>Plectosphaerellaceae</taxon>
        <taxon>Verticillium</taxon>
    </lineage>
</organism>
<evidence type="ECO:0000256" key="2">
    <source>
        <dbReference type="ARBA" id="ARBA00010617"/>
    </source>
</evidence>
<dbReference type="GO" id="GO:0016705">
    <property type="term" value="F:oxidoreductase activity, acting on paired donors, with incorporation or reduction of molecular oxygen"/>
    <property type="evidence" value="ECO:0007669"/>
    <property type="project" value="InterPro"/>
</dbReference>
<dbReference type="EMBL" id="CVQI01022225">
    <property type="protein sequence ID" value="CRK29863.1"/>
    <property type="molecule type" value="Genomic_DNA"/>
</dbReference>
<dbReference type="InterPro" id="IPR036396">
    <property type="entry name" value="Cyt_P450_sf"/>
</dbReference>
<dbReference type="GO" id="GO:0005506">
    <property type="term" value="F:iron ion binding"/>
    <property type="evidence" value="ECO:0007669"/>
    <property type="project" value="InterPro"/>
</dbReference>
<dbReference type="GO" id="GO:0004497">
    <property type="term" value="F:monooxygenase activity"/>
    <property type="evidence" value="ECO:0007669"/>
    <property type="project" value="InterPro"/>
</dbReference>
<comment type="cofactor">
    <cofactor evidence="1">
        <name>heme</name>
        <dbReference type="ChEBI" id="CHEBI:30413"/>
    </cofactor>
</comment>
<evidence type="ECO:0000256" key="5">
    <source>
        <dbReference type="ARBA" id="ARBA00023004"/>
    </source>
</evidence>
<dbReference type="Proteomes" id="UP000045706">
    <property type="component" value="Unassembled WGS sequence"/>
</dbReference>
<dbReference type="PANTHER" id="PTHR24305:SF232">
    <property type="entry name" value="P450, PUTATIVE (EUROFUNG)-RELATED"/>
    <property type="match status" value="1"/>
</dbReference>
<dbReference type="SUPFAM" id="SSF48264">
    <property type="entry name" value="Cytochrome P450"/>
    <property type="match status" value="1"/>
</dbReference>
<evidence type="ECO:0008006" key="8">
    <source>
        <dbReference type="Google" id="ProtNLM"/>
    </source>
</evidence>
<keyword evidence="3" id="KW-0349">Heme</keyword>
<keyword evidence="5" id="KW-0408">Iron</keyword>
<evidence type="ECO:0000313" key="7">
    <source>
        <dbReference type="Proteomes" id="UP000045706"/>
    </source>
</evidence>